<feature type="transmembrane region" description="Helical" evidence="1">
    <location>
        <begin position="329"/>
        <end position="350"/>
    </location>
</feature>
<feature type="transmembrane region" description="Helical" evidence="1">
    <location>
        <begin position="278"/>
        <end position="309"/>
    </location>
</feature>
<comment type="caution">
    <text evidence="2">The sequence shown here is derived from an EMBL/GenBank/DDBJ whole genome shotgun (WGS) entry which is preliminary data.</text>
</comment>
<dbReference type="OrthoDB" id="8477132at2"/>
<dbReference type="AlphaFoldDB" id="A0A917TNC0"/>
<reference evidence="2" key="2">
    <citation type="submission" date="2020-09" db="EMBL/GenBank/DDBJ databases">
        <authorList>
            <person name="Sun Q."/>
            <person name="Zhou Y."/>
        </authorList>
    </citation>
    <scope>NUCLEOTIDE SEQUENCE</scope>
    <source>
        <strain evidence="2">CGMCC 1.6333</strain>
    </source>
</reference>
<name>A0A917TNC0_9BACI</name>
<evidence type="ECO:0000313" key="3">
    <source>
        <dbReference type="Proteomes" id="UP000618460"/>
    </source>
</evidence>
<accession>A0A917TNC0</accession>
<sequence length="379" mass="43355">MQEVSIGLIAAPELPEKIANDIVNELPRIFSSQIDDINWKIEIEINPLTGAAETQQEISDEAHNIMVRKNWDYTLCLTDLPLFSQKQIVLADVNYQLKIARISLPAFGFTPVRYRVKKAMIEIIGDLYYQGLKKEQYNVEKEGKSDVDKKTGDHVKKYFRFSPIRRIISPDGMNESNVRYIVIPKINGRLRLLLGMTHANRPWTIVSSFKPIIAVAFATGAYVLIFPTLWKLSVSFSVYRLIGLMSVAVVSMVIWMVVSHHLWEKQSEKSKKKLRRLYNYATITTLTIAVCSYYVMLFIIFLVAIMFFVPPDLFSSTTNIEGTVDLTTFVKLAWLATSVATIAGSIGASVENEELVRNVAYGYRQNRRYREMKQTESRK</sequence>
<evidence type="ECO:0008006" key="4">
    <source>
        <dbReference type="Google" id="ProtNLM"/>
    </source>
</evidence>
<protein>
    <recommendedName>
        <fullName evidence="4">5,10-methylene-tetrahydrofolate dehydrogenase</fullName>
    </recommendedName>
</protein>
<keyword evidence="3" id="KW-1185">Reference proteome</keyword>
<feature type="transmembrane region" description="Helical" evidence="1">
    <location>
        <begin position="236"/>
        <end position="258"/>
    </location>
</feature>
<evidence type="ECO:0000256" key="1">
    <source>
        <dbReference type="SAM" id="Phobius"/>
    </source>
</evidence>
<evidence type="ECO:0000313" key="2">
    <source>
        <dbReference type="EMBL" id="GGM29259.1"/>
    </source>
</evidence>
<keyword evidence="1" id="KW-1133">Transmembrane helix</keyword>
<keyword evidence="1" id="KW-0812">Transmembrane</keyword>
<proteinExistence type="predicted"/>
<dbReference type="RefSeq" id="WP_117153908.1">
    <property type="nucleotide sequence ID" value="NZ_BMLG01000005.1"/>
</dbReference>
<gene>
    <name evidence="2" type="ORF">GCM10011351_14160</name>
</gene>
<feature type="transmembrane region" description="Helical" evidence="1">
    <location>
        <begin position="211"/>
        <end position="230"/>
    </location>
</feature>
<organism evidence="2 3">
    <name type="scientific">Paraliobacillus quinghaiensis</name>
    <dbReference type="NCBI Taxonomy" id="470815"/>
    <lineage>
        <taxon>Bacteria</taxon>
        <taxon>Bacillati</taxon>
        <taxon>Bacillota</taxon>
        <taxon>Bacilli</taxon>
        <taxon>Bacillales</taxon>
        <taxon>Bacillaceae</taxon>
        <taxon>Paraliobacillus</taxon>
    </lineage>
</organism>
<dbReference type="Proteomes" id="UP000618460">
    <property type="component" value="Unassembled WGS sequence"/>
</dbReference>
<reference evidence="2" key="1">
    <citation type="journal article" date="2014" name="Int. J. Syst. Evol. Microbiol.">
        <title>Complete genome sequence of Corynebacterium casei LMG S-19264T (=DSM 44701T), isolated from a smear-ripened cheese.</title>
        <authorList>
            <consortium name="US DOE Joint Genome Institute (JGI-PGF)"/>
            <person name="Walter F."/>
            <person name="Albersmeier A."/>
            <person name="Kalinowski J."/>
            <person name="Ruckert C."/>
        </authorList>
    </citation>
    <scope>NUCLEOTIDE SEQUENCE</scope>
    <source>
        <strain evidence="2">CGMCC 1.6333</strain>
    </source>
</reference>
<keyword evidence="1" id="KW-0472">Membrane</keyword>
<dbReference type="EMBL" id="BMLG01000005">
    <property type="protein sequence ID" value="GGM29259.1"/>
    <property type="molecule type" value="Genomic_DNA"/>
</dbReference>